<reference evidence="1 2" key="1">
    <citation type="submission" date="2015-03" db="EMBL/GenBank/DDBJ databases">
        <authorList>
            <person name="Hassan Y.I."/>
            <person name="Lepp D."/>
            <person name="Zhou T."/>
        </authorList>
    </citation>
    <scope>NUCLEOTIDE SEQUENCE [LARGE SCALE GENOMIC DNA]</scope>
    <source>
        <strain evidence="1 2">DSM 17137</strain>
    </source>
</reference>
<dbReference type="EMBL" id="LAJF01000062">
    <property type="protein sequence ID" value="KKB84947.1"/>
    <property type="molecule type" value="Genomic_DNA"/>
</dbReference>
<dbReference type="Proteomes" id="UP000033608">
    <property type="component" value="Unassembled WGS sequence"/>
</dbReference>
<gene>
    <name evidence="1" type="ORF">VW29_09035</name>
</gene>
<dbReference type="AlphaFoldDB" id="A0A0F5LTF2"/>
<keyword evidence="2" id="KW-1185">Reference proteome</keyword>
<organism evidence="1 2">
    <name type="scientific">Devosia limi DSM 17137</name>
    <dbReference type="NCBI Taxonomy" id="1121477"/>
    <lineage>
        <taxon>Bacteria</taxon>
        <taxon>Pseudomonadati</taxon>
        <taxon>Pseudomonadota</taxon>
        <taxon>Alphaproteobacteria</taxon>
        <taxon>Hyphomicrobiales</taxon>
        <taxon>Devosiaceae</taxon>
        <taxon>Devosia</taxon>
    </lineage>
</organism>
<evidence type="ECO:0000313" key="1">
    <source>
        <dbReference type="EMBL" id="KKB84947.1"/>
    </source>
</evidence>
<protein>
    <submittedName>
        <fullName evidence="1">Uncharacterized protein</fullName>
    </submittedName>
</protein>
<comment type="caution">
    <text evidence="1">The sequence shown here is derived from an EMBL/GenBank/DDBJ whole genome shotgun (WGS) entry which is preliminary data.</text>
</comment>
<dbReference type="PATRIC" id="fig|1121477.3.peg.2907"/>
<evidence type="ECO:0000313" key="2">
    <source>
        <dbReference type="Proteomes" id="UP000033608"/>
    </source>
</evidence>
<sequence>MTGGSGSGFTLPGNSSSRLSYLAKLLENRAWLRFAKGNSVCLPASGVANVANVVSQRDYGRVNALLAGYSSDIGNLRSLLARCGSRQAINRSDIERAIAVDLRRDGTVILYVL</sequence>
<name>A0A0F5LTF2_9HYPH</name>
<proteinExistence type="predicted"/>
<accession>A0A0F5LTF2</accession>